<dbReference type="AlphaFoldDB" id="E3FWY3"/>
<dbReference type="Pfam" id="PF16697">
    <property type="entry name" value="Yop-YscD_cpl"/>
    <property type="match status" value="1"/>
</dbReference>
<dbReference type="PROSITE" id="PS50005">
    <property type="entry name" value="TPR"/>
    <property type="match status" value="1"/>
</dbReference>
<evidence type="ECO:0000256" key="4">
    <source>
        <dbReference type="SAM" id="Phobius"/>
    </source>
</evidence>
<dbReference type="PANTHER" id="PTHR23308">
    <property type="entry name" value="NUCLEAR INHIBITOR OF PROTEIN PHOSPHATASE-1"/>
    <property type="match status" value="1"/>
</dbReference>
<dbReference type="CDD" id="cd00060">
    <property type="entry name" value="FHA"/>
    <property type="match status" value="1"/>
</dbReference>
<keyword evidence="4" id="KW-1133">Transmembrane helix</keyword>
<dbReference type="InterPro" id="IPR008984">
    <property type="entry name" value="SMAD_FHA_dom_sf"/>
</dbReference>
<feature type="compositionally biased region" description="Low complexity" evidence="3">
    <location>
        <begin position="35"/>
        <end position="46"/>
    </location>
</feature>
<evidence type="ECO:0000259" key="5">
    <source>
        <dbReference type="PROSITE" id="PS50006"/>
    </source>
</evidence>
<name>E3FWY3_STIAD</name>
<evidence type="ECO:0000256" key="1">
    <source>
        <dbReference type="PROSITE-ProRule" id="PRU00339"/>
    </source>
</evidence>
<dbReference type="PROSITE" id="PS50006">
    <property type="entry name" value="FHA_DOMAIN"/>
    <property type="match status" value="1"/>
</dbReference>
<dbReference type="InterPro" id="IPR050923">
    <property type="entry name" value="Cell_Proc_Reg/RNA_Proc"/>
</dbReference>
<dbReference type="InterPro" id="IPR011990">
    <property type="entry name" value="TPR-like_helical_dom_sf"/>
</dbReference>
<dbReference type="Proteomes" id="UP000001351">
    <property type="component" value="Chromosome"/>
</dbReference>
<dbReference type="SUPFAM" id="SSF49879">
    <property type="entry name" value="SMAD/FHA domain"/>
    <property type="match status" value="1"/>
</dbReference>
<dbReference type="STRING" id="378806.STAUR_3242"/>
<feature type="domain" description="FHA" evidence="5">
    <location>
        <begin position="149"/>
        <end position="198"/>
    </location>
</feature>
<organism evidence="6 7">
    <name type="scientific">Stigmatella aurantiaca (strain DW4/3-1)</name>
    <dbReference type="NCBI Taxonomy" id="378806"/>
    <lineage>
        <taxon>Bacteria</taxon>
        <taxon>Pseudomonadati</taxon>
        <taxon>Myxococcota</taxon>
        <taxon>Myxococcia</taxon>
        <taxon>Myxococcales</taxon>
        <taxon>Cystobacterineae</taxon>
        <taxon>Archangiaceae</taxon>
        <taxon>Stigmatella</taxon>
    </lineage>
</organism>
<keyword evidence="7" id="KW-1185">Reference proteome</keyword>
<dbReference type="HOGENOM" id="CLU_408733_0_0_7"/>
<proteinExistence type="predicted"/>
<sequence length="720" mass="78999">MPPRRPSSSHADDSPKPSGGASRNDRTELKPSPFASGGRSRAGARPRSVEVDEGMENGGEAPAEEEYRTSNHYPSEEEEEMGEEGTPTPSARDATRMTAMDGFAEEGEEEPLAEDDDNPDSTRAGPPVSLHIIEGPDKGKKRRFRGVRMVVGRGKKIEMQLSDQSVSRRHLELIHGDAGTLMRDLGTINGTLVNDERVDERLLKHGDEIAIGKTRIRYVDELEQVKQLRAEKDAREAEAKKAEEEAKKKAETEAAARKEAAASASASSKAEVDPADPRLNQATQARFPAPDELLDVPIRGRPARGGNRKLGGNKVLIGGGVGVAVVVALVVMIIIMGRTSPPEPPVVDPRETTAATKMQQAYNAVRSGDFALAVKLVEEAEALKPGIDTEGLAQAARRELAVIEAFQAVRALMEEGRFEEARQKLKDTPLGTTAQSDEEREKLEKELDERETDFLVKRAEALLTQRDVEGLRALLAKLPSSAQPLYRQKLADLEKALDDEAKDLARQARQNKALAAKLAAEKRAQFISEAFEAVERKFENGDYTRAVLECDRVLEAHKGDTEIRDRAKNLKRLIPLFSKSFEDAQRKVQARSLEAAVRPLKRSAELYQQIGFNGGLQETLNEQLARASVSAGKAALARRDVASAARSFREALRINPGDAGAQEGLNSLEGQVEELFQRAYIERDRDPRSAAEKFKIVIDAAPQDSELRQKAQSHLDALQP</sequence>
<keyword evidence="4" id="KW-0472">Membrane</keyword>
<evidence type="ECO:0000313" key="7">
    <source>
        <dbReference type="Proteomes" id="UP000001351"/>
    </source>
</evidence>
<keyword evidence="2" id="KW-0175">Coiled coil</keyword>
<dbReference type="Gene3D" id="2.60.200.20">
    <property type="match status" value="1"/>
</dbReference>
<evidence type="ECO:0000256" key="3">
    <source>
        <dbReference type="SAM" id="MobiDB-lite"/>
    </source>
</evidence>
<feature type="repeat" description="TPR" evidence="1">
    <location>
        <begin position="625"/>
        <end position="658"/>
    </location>
</feature>
<dbReference type="InterPro" id="IPR032030">
    <property type="entry name" value="YscD_cytoplasmic_dom"/>
</dbReference>
<feature type="coiled-coil region" evidence="2">
    <location>
        <begin position="487"/>
        <end position="524"/>
    </location>
</feature>
<feature type="compositionally biased region" description="Basic and acidic residues" evidence="3">
    <location>
        <begin position="236"/>
        <end position="260"/>
    </location>
</feature>
<dbReference type="InterPro" id="IPR000253">
    <property type="entry name" value="FHA_dom"/>
</dbReference>
<feature type="region of interest" description="Disordered" evidence="3">
    <location>
        <begin position="423"/>
        <end position="442"/>
    </location>
</feature>
<dbReference type="KEGG" id="sur:STAUR_3242"/>
<keyword evidence="4" id="KW-0812">Transmembrane</keyword>
<evidence type="ECO:0000256" key="2">
    <source>
        <dbReference type="SAM" id="Coils"/>
    </source>
</evidence>
<dbReference type="eggNOG" id="COG1716">
    <property type="taxonomic scope" value="Bacteria"/>
</dbReference>
<dbReference type="EMBL" id="CP002271">
    <property type="protein sequence ID" value="ADO71034.1"/>
    <property type="molecule type" value="Genomic_DNA"/>
</dbReference>
<accession>E3FWY3</accession>
<feature type="region of interest" description="Disordered" evidence="3">
    <location>
        <begin position="1"/>
        <end position="141"/>
    </location>
</feature>
<keyword evidence="1" id="KW-0802">TPR repeat</keyword>
<dbReference type="SMART" id="SM00240">
    <property type="entry name" value="FHA"/>
    <property type="match status" value="1"/>
</dbReference>
<feature type="transmembrane region" description="Helical" evidence="4">
    <location>
        <begin position="315"/>
        <end position="336"/>
    </location>
</feature>
<protein>
    <submittedName>
        <fullName evidence="6">FHA domain/tetratricopeptide repeat protein</fullName>
    </submittedName>
</protein>
<feature type="region of interest" description="Disordered" evidence="3">
    <location>
        <begin position="236"/>
        <end position="307"/>
    </location>
</feature>
<evidence type="ECO:0000313" key="6">
    <source>
        <dbReference type="EMBL" id="ADO71034.1"/>
    </source>
</evidence>
<feature type="compositionally biased region" description="Acidic residues" evidence="3">
    <location>
        <begin position="103"/>
        <end position="119"/>
    </location>
</feature>
<dbReference type="OrthoDB" id="151099at2"/>
<reference evidence="6 7" key="1">
    <citation type="journal article" date="2011" name="Mol. Biol. Evol.">
        <title>Comparative genomic analysis of fruiting body formation in Myxococcales.</title>
        <authorList>
            <person name="Huntley S."/>
            <person name="Hamann N."/>
            <person name="Wegener-Feldbrugge S."/>
            <person name="Treuner-Lange A."/>
            <person name="Kube M."/>
            <person name="Reinhardt R."/>
            <person name="Klages S."/>
            <person name="Muller R."/>
            <person name="Ronning C.M."/>
            <person name="Nierman W.C."/>
            <person name="Sogaard-Andersen L."/>
        </authorList>
    </citation>
    <scope>NUCLEOTIDE SEQUENCE [LARGE SCALE GENOMIC DNA]</scope>
    <source>
        <strain evidence="6 7">DW4/3-1</strain>
    </source>
</reference>
<dbReference type="Gene3D" id="1.25.40.10">
    <property type="entry name" value="Tetratricopeptide repeat domain"/>
    <property type="match status" value="1"/>
</dbReference>
<dbReference type="InterPro" id="IPR019734">
    <property type="entry name" value="TPR_rpt"/>
</dbReference>
<gene>
    <name evidence="6" type="ordered locus">STAUR_3242</name>
</gene>